<name>A0ABQ5NMR6_9BACI</name>
<keyword evidence="1" id="KW-0812">Transmembrane</keyword>
<evidence type="ECO:0000313" key="3">
    <source>
        <dbReference type="Proteomes" id="UP001065593"/>
    </source>
</evidence>
<keyword evidence="1" id="KW-0472">Membrane</keyword>
<proteinExistence type="predicted"/>
<evidence type="ECO:0008006" key="4">
    <source>
        <dbReference type="Google" id="ProtNLM"/>
    </source>
</evidence>
<reference evidence="2" key="1">
    <citation type="submission" date="2022-08" db="EMBL/GenBank/DDBJ databases">
        <title>Draft genome sequence of Lysinibacillus sp. strain KH24.</title>
        <authorList>
            <person name="Kanbe H."/>
            <person name="Itoh H."/>
        </authorList>
    </citation>
    <scope>NUCLEOTIDE SEQUENCE</scope>
    <source>
        <strain evidence="2">KH24</strain>
    </source>
</reference>
<feature type="transmembrane region" description="Helical" evidence="1">
    <location>
        <begin position="45"/>
        <end position="66"/>
    </location>
</feature>
<dbReference type="EMBL" id="BRZA01000003">
    <property type="protein sequence ID" value="GLC89597.1"/>
    <property type="molecule type" value="Genomic_DNA"/>
</dbReference>
<comment type="caution">
    <text evidence="2">The sequence shown here is derived from an EMBL/GenBank/DDBJ whole genome shotgun (WGS) entry which is preliminary data.</text>
</comment>
<feature type="transmembrane region" description="Helical" evidence="1">
    <location>
        <begin position="12"/>
        <end position="33"/>
    </location>
</feature>
<keyword evidence="1" id="KW-1133">Transmembrane helix</keyword>
<evidence type="ECO:0000256" key="1">
    <source>
        <dbReference type="SAM" id="Phobius"/>
    </source>
</evidence>
<dbReference type="Proteomes" id="UP001065593">
    <property type="component" value="Unassembled WGS sequence"/>
</dbReference>
<organism evidence="2 3">
    <name type="scientific">Lysinibacillus piscis</name>
    <dbReference type="NCBI Taxonomy" id="2518931"/>
    <lineage>
        <taxon>Bacteria</taxon>
        <taxon>Bacillati</taxon>
        <taxon>Bacillota</taxon>
        <taxon>Bacilli</taxon>
        <taxon>Bacillales</taxon>
        <taxon>Bacillaceae</taxon>
        <taxon>Lysinibacillus</taxon>
    </lineage>
</organism>
<dbReference type="InterPro" id="IPR047961">
    <property type="entry name" value="Transp_suffix-like"/>
</dbReference>
<dbReference type="RefSeq" id="WP_264989411.1">
    <property type="nucleotide sequence ID" value="NZ_BRZA01000003.1"/>
</dbReference>
<accession>A0ABQ5NMR6</accession>
<evidence type="ECO:0000313" key="2">
    <source>
        <dbReference type="EMBL" id="GLC89597.1"/>
    </source>
</evidence>
<sequence>MESAKRKGKKSILYKIGMGLLIISLSLWLVPVVTPFLPIATATKAGIIVGVIIVAEVLFWLGALLVGKEVASKIKSYFNPKNWRQSK</sequence>
<keyword evidence="3" id="KW-1185">Reference proteome</keyword>
<dbReference type="NCBIfam" id="NF033684">
    <property type="entry name" value="suffix_2_RND"/>
    <property type="match status" value="1"/>
</dbReference>
<gene>
    <name evidence="2" type="ORF">LYSBPC_27240</name>
</gene>
<protein>
    <recommendedName>
        <fullName evidence="4">Transporter suffix domain-containing protein</fullName>
    </recommendedName>
</protein>